<dbReference type="RefSeq" id="WP_152586205.1">
    <property type="nucleotide sequence ID" value="NZ_CP045423.1"/>
</dbReference>
<dbReference type="InterPro" id="IPR053876">
    <property type="entry name" value="Phage_int_M"/>
</dbReference>
<evidence type="ECO:0000256" key="4">
    <source>
        <dbReference type="ARBA" id="ARBA00023172"/>
    </source>
</evidence>
<keyword evidence="9" id="KW-1185">Reference proteome</keyword>
<evidence type="ECO:0000259" key="7">
    <source>
        <dbReference type="PROSITE" id="PS51900"/>
    </source>
</evidence>
<evidence type="ECO:0000313" key="8">
    <source>
        <dbReference type="EMBL" id="QFU16562.1"/>
    </source>
</evidence>
<evidence type="ECO:0000313" key="9">
    <source>
        <dbReference type="Proteomes" id="UP000325614"/>
    </source>
</evidence>
<dbReference type="Pfam" id="PF13356">
    <property type="entry name" value="Arm-DNA-bind_3"/>
    <property type="match status" value="1"/>
</dbReference>
<reference evidence="8 9" key="1">
    <citation type="submission" date="2019-10" db="EMBL/GenBank/DDBJ databases">
        <title>Isolation, Identification of Microvirga thermotolerans HR1, a novel thermophilic bacterium and Comparative Genomics of the genus Microvirga.</title>
        <authorList>
            <person name="Li J."/>
            <person name="Zhang W."/>
            <person name="Lin M."/>
            <person name="Wang J."/>
        </authorList>
    </citation>
    <scope>NUCLEOTIDE SEQUENCE [LARGE SCALE GENOMIC DNA]</scope>
    <source>
        <strain evidence="8 9">HR1</strain>
    </source>
</reference>
<dbReference type="Pfam" id="PF22022">
    <property type="entry name" value="Phage_int_M"/>
    <property type="match status" value="1"/>
</dbReference>
<dbReference type="InterPro" id="IPR013762">
    <property type="entry name" value="Integrase-like_cat_sf"/>
</dbReference>
<dbReference type="Gene3D" id="3.30.160.390">
    <property type="entry name" value="Integrase, DNA-binding domain"/>
    <property type="match status" value="1"/>
</dbReference>
<dbReference type="PROSITE" id="PS51900">
    <property type="entry name" value="CB"/>
    <property type="match status" value="1"/>
</dbReference>
<dbReference type="SUPFAM" id="SSF56349">
    <property type="entry name" value="DNA breaking-rejoining enzymes"/>
    <property type="match status" value="1"/>
</dbReference>
<accession>A0A5P9JUQ5</accession>
<comment type="similarity">
    <text evidence="1">Belongs to the 'phage' integrase family.</text>
</comment>
<protein>
    <submittedName>
        <fullName evidence="8">DUF4102 domain-containing protein</fullName>
    </submittedName>
</protein>
<dbReference type="CDD" id="cd00801">
    <property type="entry name" value="INT_P4_C"/>
    <property type="match status" value="1"/>
</dbReference>
<evidence type="ECO:0000256" key="2">
    <source>
        <dbReference type="ARBA" id="ARBA00022908"/>
    </source>
</evidence>
<dbReference type="PANTHER" id="PTHR30629">
    <property type="entry name" value="PROPHAGE INTEGRASE"/>
    <property type="match status" value="1"/>
</dbReference>
<dbReference type="Gene3D" id="1.10.150.130">
    <property type="match status" value="1"/>
</dbReference>
<dbReference type="InterPro" id="IPR044068">
    <property type="entry name" value="CB"/>
</dbReference>
<dbReference type="Gene3D" id="1.10.443.10">
    <property type="entry name" value="Intergrase catalytic core"/>
    <property type="match status" value="1"/>
</dbReference>
<dbReference type="InterPro" id="IPR025166">
    <property type="entry name" value="Integrase_DNA_bind_dom"/>
</dbReference>
<evidence type="ECO:0000259" key="6">
    <source>
        <dbReference type="PROSITE" id="PS51898"/>
    </source>
</evidence>
<dbReference type="InterPro" id="IPR002104">
    <property type="entry name" value="Integrase_catalytic"/>
</dbReference>
<dbReference type="PROSITE" id="PS51898">
    <property type="entry name" value="TYR_RECOMBINASE"/>
    <property type="match status" value="1"/>
</dbReference>
<dbReference type="Pfam" id="PF00589">
    <property type="entry name" value="Phage_integrase"/>
    <property type="match status" value="1"/>
</dbReference>
<dbReference type="GO" id="GO:0003677">
    <property type="term" value="F:DNA binding"/>
    <property type="evidence" value="ECO:0007669"/>
    <property type="project" value="UniProtKB-UniRule"/>
</dbReference>
<dbReference type="GO" id="GO:0015074">
    <property type="term" value="P:DNA integration"/>
    <property type="evidence" value="ECO:0007669"/>
    <property type="project" value="UniProtKB-KW"/>
</dbReference>
<keyword evidence="3 5" id="KW-0238">DNA-binding</keyword>
<sequence length="423" mass="47129">MPVVTLTSAFVKTLTPPIEGRVEYWDQKTPGLCLRVAASGKASWSFRYRPREGAGFQRITLGRLADLPLSEARERAMRYRVQVSDGGDPQRARVKKRGLSHNVLTFGKLAERYLDEYAKTNKASWKNDETYLKRPRAKWAEKPVVEIRRRDVIDLLDEIKATAPVSANRTQSVLSGMFNWAVDGELLPANPVAGLKKRAKETSKDRVLSDSEISVLWHALKDTTDMSKDVADALRLLLLTGQRPGEVSGMVQAELVCLDLADAARWEIPASRMKARRPHVLPLAPKARSLLEAVLKRREADGDGESVFASKFASRLTLARHSLSQGLARLIAALVADGPDQRTIRSLKERPPTPHDFRRTVGTGLAALGVLREDRRAVLAHVEGDVHGVHYDKYERLREKKAALEVWEKHVAALIAEKLQAAA</sequence>
<dbReference type="InterPro" id="IPR050808">
    <property type="entry name" value="Phage_Integrase"/>
</dbReference>
<dbReference type="InterPro" id="IPR038488">
    <property type="entry name" value="Integrase_DNA-bd_sf"/>
</dbReference>
<feature type="domain" description="Tyr recombinase" evidence="6">
    <location>
        <begin position="203"/>
        <end position="404"/>
    </location>
</feature>
<evidence type="ECO:0000256" key="1">
    <source>
        <dbReference type="ARBA" id="ARBA00008857"/>
    </source>
</evidence>
<gene>
    <name evidence="8" type="ORF">GDR74_10160</name>
</gene>
<dbReference type="KEGG" id="mico:GDR74_10160"/>
<name>A0A5P9JUQ5_9HYPH</name>
<evidence type="ECO:0000256" key="3">
    <source>
        <dbReference type="ARBA" id="ARBA00023125"/>
    </source>
</evidence>
<evidence type="ECO:0000256" key="5">
    <source>
        <dbReference type="PROSITE-ProRule" id="PRU01248"/>
    </source>
</evidence>
<dbReference type="PANTHER" id="PTHR30629:SF2">
    <property type="entry name" value="PROPHAGE INTEGRASE INTS-RELATED"/>
    <property type="match status" value="1"/>
</dbReference>
<dbReference type="EMBL" id="CP045423">
    <property type="protein sequence ID" value="QFU16562.1"/>
    <property type="molecule type" value="Genomic_DNA"/>
</dbReference>
<dbReference type="GO" id="GO:0006310">
    <property type="term" value="P:DNA recombination"/>
    <property type="evidence" value="ECO:0007669"/>
    <property type="project" value="UniProtKB-KW"/>
</dbReference>
<dbReference type="AlphaFoldDB" id="A0A5P9JUQ5"/>
<keyword evidence="2" id="KW-0229">DNA integration</keyword>
<organism evidence="8 9">
    <name type="scientific">Microvirga thermotolerans</name>
    <dbReference type="NCBI Taxonomy" id="2651334"/>
    <lineage>
        <taxon>Bacteria</taxon>
        <taxon>Pseudomonadati</taxon>
        <taxon>Pseudomonadota</taxon>
        <taxon>Alphaproteobacteria</taxon>
        <taxon>Hyphomicrobiales</taxon>
        <taxon>Methylobacteriaceae</taxon>
        <taxon>Microvirga</taxon>
    </lineage>
</organism>
<feature type="domain" description="Core-binding (CB)" evidence="7">
    <location>
        <begin position="104"/>
        <end position="182"/>
    </location>
</feature>
<dbReference type="InterPro" id="IPR011010">
    <property type="entry name" value="DNA_brk_join_enz"/>
</dbReference>
<keyword evidence="4" id="KW-0233">DNA recombination</keyword>
<dbReference type="Proteomes" id="UP000325614">
    <property type="component" value="Chromosome"/>
</dbReference>
<proteinExistence type="inferred from homology"/>
<dbReference type="InterPro" id="IPR010998">
    <property type="entry name" value="Integrase_recombinase_N"/>
</dbReference>